<evidence type="ECO:0000313" key="2">
    <source>
        <dbReference type="Proteomes" id="UP000001544"/>
    </source>
</evidence>
<dbReference type="EMBL" id="CP001878">
    <property type="protein sequence ID" value="ADC48800.1"/>
    <property type="molecule type" value="Genomic_DNA"/>
</dbReference>
<name>D3FX45_ALKPO</name>
<protein>
    <submittedName>
        <fullName evidence="1">Uncharacterized protein</fullName>
    </submittedName>
</protein>
<proteinExistence type="predicted"/>
<dbReference type="RefSeq" id="WP_012960077.1">
    <property type="nucleotide sequence ID" value="NC_013791.2"/>
</dbReference>
<accession>D3FX45</accession>
<dbReference type="Proteomes" id="UP000001544">
    <property type="component" value="Chromosome"/>
</dbReference>
<dbReference type="HOGENOM" id="CLU_1640428_0_0_9"/>
<organism evidence="1 2">
    <name type="scientific">Alkalihalophilus pseudofirmus (strain ATCC BAA-2126 / JCM 17055 / OF4)</name>
    <name type="common">Bacillus pseudofirmus</name>
    <dbReference type="NCBI Taxonomy" id="398511"/>
    <lineage>
        <taxon>Bacteria</taxon>
        <taxon>Bacillati</taxon>
        <taxon>Bacillota</taxon>
        <taxon>Bacilli</taxon>
        <taxon>Bacillales</taxon>
        <taxon>Bacillaceae</taxon>
        <taxon>Alkalihalophilus</taxon>
    </lineage>
</organism>
<evidence type="ECO:0000313" key="1">
    <source>
        <dbReference type="EMBL" id="ADC48800.1"/>
    </source>
</evidence>
<keyword evidence="2" id="KW-1185">Reference proteome</keyword>
<sequence length="161" mass="18612">MLIYEVLVFLNEGKSISDLAKKLNKPAGSLLKKLKNSCVEFDNETNEWVCRSNDKYTALNRDITKTIKVLKVDKELSQNQSAEVHSEIKTEDKEYELFLSYRDVDHSELTEKKSLFLTEENYELIKSICKKNSFKINGFIHVLLETGLKSFNLKNNKGDNL</sequence>
<gene>
    <name evidence="1" type="ordered locus">BpOF4_03670</name>
</gene>
<dbReference type="KEGG" id="bpf:BpOF4_03670"/>
<dbReference type="AlphaFoldDB" id="D3FX45"/>
<reference evidence="1 2" key="1">
    <citation type="journal article" date="2011" name="Environ. Microbiol.">
        <title>Genome of alkaliphilic Bacillus pseudofirmus OF4 reveals adaptations that support the ability to grow in an external pH range from 7.5 to 11.4.</title>
        <authorList>
            <person name="Janto B."/>
            <person name="Ahmed A."/>
            <person name="Ito M."/>
            <person name="Liu J."/>
            <person name="Hicks D.B."/>
            <person name="Pagni S."/>
            <person name="Fackelmayer O.J."/>
            <person name="Smith T.A."/>
            <person name="Earl J."/>
            <person name="Elbourne L.D."/>
            <person name="Hassan K."/>
            <person name="Paulsen I.T."/>
            <person name="Kolsto A.B."/>
            <person name="Tourasse N.J."/>
            <person name="Ehrlich G.D."/>
            <person name="Boissy R."/>
            <person name="Ivey D.M."/>
            <person name="Li G."/>
            <person name="Xue Y."/>
            <person name="Ma Y."/>
            <person name="Hu F.Z."/>
            <person name="Krulwich T.A."/>
        </authorList>
    </citation>
    <scope>NUCLEOTIDE SEQUENCE [LARGE SCALE GENOMIC DNA]</scope>
    <source>
        <strain evidence="2">ATCC BAA-2126 / JCM 17055 / OF4</strain>
    </source>
</reference>